<evidence type="ECO:0000313" key="3">
    <source>
        <dbReference type="Proteomes" id="UP000017700"/>
    </source>
</evidence>
<dbReference type="Proteomes" id="UP000233778">
    <property type="component" value="Chromosome"/>
</dbReference>
<organism evidence="2 3">
    <name type="scientific">Serratia sp. (strain ATCC 39006)</name>
    <name type="common">Prodigiosinella confusarubida</name>
    <dbReference type="NCBI Taxonomy" id="104623"/>
    <lineage>
        <taxon>Bacteria</taxon>
        <taxon>Pseudomonadati</taxon>
        <taxon>Pseudomonadota</taxon>
        <taxon>Gammaproteobacteria</taxon>
        <taxon>Enterobacterales</taxon>
        <taxon>Pectobacteriaceae</taxon>
        <taxon>Prodigiosinella</taxon>
    </lineage>
</organism>
<evidence type="ECO:0000313" key="4">
    <source>
        <dbReference type="Proteomes" id="UP000233778"/>
    </source>
</evidence>
<reference evidence="1 4" key="3">
    <citation type="submission" date="2017-11" db="EMBL/GenBank/DDBJ databases">
        <title>Complete genome sequence of Serratia sp. ATCC 39006 LacA.</title>
        <authorList>
            <person name="Hampton H.G."/>
            <person name="Jackson S.A."/>
            <person name="Jauregui R."/>
            <person name="Poulter G.T.M."/>
            <person name="Salmond G.P.C."/>
            <person name="Fineran P.C."/>
        </authorList>
    </citation>
    <scope>NUCLEOTIDE SEQUENCE [LARGE SCALE GENOMIC DNA]</scope>
    <source>
        <strain evidence="1 4">ATCC 39006</strain>
    </source>
</reference>
<reference evidence="2 3" key="1">
    <citation type="journal article" date="2013" name="Genome Announc.">
        <title>Draft genome sequence of Serratia sp. strain ATCC 39006, a model bacterium for analysis of the biosynthesis and regulation of prodigiosin, a carbapenem, and gas vesicles.</title>
        <authorList>
            <person name="Fineran P.C."/>
            <person name="Iglesias Cans M.C."/>
            <person name="Ramsay J.P."/>
            <person name="Wilf N.M."/>
            <person name="Cossyleon D."/>
            <person name="McNeil M.B."/>
            <person name="Williamson N.R."/>
            <person name="Monson R.E."/>
            <person name="Becher S.A."/>
            <person name="Stanton J.A."/>
            <person name="Brugger K."/>
            <person name="Brown S.D."/>
            <person name="Salmond G.P."/>
        </authorList>
    </citation>
    <scope>NUCLEOTIDE SEQUENCE [LARGE SCALE GENOMIC DNA]</scope>
    <source>
        <strain evidence="2">ATCC 39006</strain>
        <strain evidence="3">ATCC 39006 / SC 11482</strain>
    </source>
</reference>
<accession>A0A2I5TIG6</accession>
<name>A0A2I5TIG6_SERS3</name>
<proteinExistence type="predicted"/>
<dbReference type="Proteomes" id="UP000017700">
    <property type="component" value="Chromosome"/>
</dbReference>
<reference evidence="2" key="4">
    <citation type="submission" date="2017-11" db="EMBL/GenBank/DDBJ databases">
        <title>Complete genome sequence of Serratia sp. ATCC 39006.</title>
        <authorList>
            <person name="Hampton H.G."/>
            <person name="Jackson S.A."/>
            <person name="Jauregui R."/>
            <person name="Poulter G.T.M."/>
            <person name="Salmond G.P.C."/>
            <person name="Fineran P.C."/>
        </authorList>
    </citation>
    <scope>NUCLEOTIDE SEQUENCE</scope>
    <source>
        <strain evidence="2">ATCC 39006</strain>
    </source>
</reference>
<protein>
    <submittedName>
        <fullName evidence="2">Uncharacterized protein</fullName>
    </submittedName>
</protein>
<dbReference type="STRING" id="104623.Ser39006_03543"/>
<sequence>MESTRAKDGAIQTGKEDIICSLQDRAFYCWPDFSNHKNEFDDKVHITAIMERSQKRGKRFPISSRLAISGAGVLHFYSLSPF</sequence>
<reference evidence="2" key="2">
    <citation type="submission" date="2013-09" db="EMBL/GenBank/DDBJ databases">
        <authorList>
            <person name="Wang G."/>
            <person name="Yang Y."/>
            <person name="Su Y."/>
        </authorList>
    </citation>
    <scope>NUCLEOTIDE SEQUENCE</scope>
    <source>
        <strain evidence="2">ATCC 39006</strain>
    </source>
</reference>
<keyword evidence="3" id="KW-1185">Reference proteome</keyword>
<evidence type="ECO:0000313" key="2">
    <source>
        <dbReference type="EMBL" id="AUH04353.1"/>
    </source>
</evidence>
<evidence type="ECO:0000313" key="1">
    <source>
        <dbReference type="EMBL" id="AUH00034.1"/>
    </source>
</evidence>
<dbReference type="KEGG" id="serq:CWC46_09605"/>
<gene>
    <name evidence="1" type="ORF">CWC46_09605</name>
    <name evidence="2" type="ORF">Ser39006_009610</name>
</gene>
<dbReference type="EMBL" id="CP025084">
    <property type="protein sequence ID" value="AUH04353.1"/>
    <property type="molecule type" value="Genomic_DNA"/>
</dbReference>
<dbReference type="EMBL" id="CP025085">
    <property type="protein sequence ID" value="AUH00034.1"/>
    <property type="molecule type" value="Genomic_DNA"/>
</dbReference>
<dbReference type="AlphaFoldDB" id="A0A2I5TIG6"/>
<dbReference type="KEGG" id="sera:Ser39006_009610"/>